<dbReference type="RefSeq" id="WP_048428578.1">
    <property type="nucleotide sequence ID" value="NZ_JTHF01000129.1"/>
</dbReference>
<reference evidence="1 2" key="1">
    <citation type="submission" date="2014-11" db="EMBL/GenBank/DDBJ databases">
        <title>Comparative genomics of Methylobacterium species.</title>
        <authorList>
            <person name="Chaudhry V."/>
            <person name="Patil P.B."/>
        </authorList>
    </citation>
    <scope>NUCLEOTIDE SEQUENCE [LARGE SCALE GENOMIC DNA]</scope>
    <source>
        <strain evidence="1 2">SE3.6</strain>
    </source>
</reference>
<dbReference type="EMBL" id="JTHG01000260">
    <property type="protein sequence ID" value="KMO15777.1"/>
    <property type="molecule type" value="Genomic_DNA"/>
</dbReference>
<evidence type="ECO:0000313" key="2">
    <source>
        <dbReference type="Proteomes" id="UP000036471"/>
    </source>
</evidence>
<evidence type="ECO:0000313" key="1">
    <source>
        <dbReference type="EMBL" id="KMO15777.1"/>
    </source>
</evidence>
<dbReference type="Proteomes" id="UP000036471">
    <property type="component" value="Unassembled WGS sequence"/>
</dbReference>
<comment type="caution">
    <text evidence="1">The sequence shown here is derived from an EMBL/GenBank/DDBJ whole genome shotgun (WGS) entry which is preliminary data.</text>
</comment>
<sequence>MSPEQAIAALDRQIALHGDDAQHQRGTGAAASLRLWVREYLPQELQGGVTQGDRKVVVSPTDVAKAGLSDLRKLDKLTIAGRRTNVEYANPTRIRGVVVRWDLNVRGS</sequence>
<protein>
    <submittedName>
        <fullName evidence="1">Uncharacterized protein</fullName>
    </submittedName>
</protein>
<accession>A0ABR5GZA9</accession>
<proteinExistence type="predicted"/>
<name>A0ABR5GZA9_9HYPH</name>
<keyword evidence="2" id="KW-1185">Reference proteome</keyword>
<organism evidence="1 2">
    <name type="scientific">Methylobacterium indicum</name>
    <dbReference type="NCBI Taxonomy" id="1775910"/>
    <lineage>
        <taxon>Bacteria</taxon>
        <taxon>Pseudomonadati</taxon>
        <taxon>Pseudomonadota</taxon>
        <taxon>Alphaproteobacteria</taxon>
        <taxon>Hyphomicrobiales</taxon>
        <taxon>Methylobacteriaceae</taxon>
        <taxon>Methylobacterium</taxon>
    </lineage>
</organism>
<gene>
    <name evidence="1" type="ORF">QR79_23870</name>
</gene>